<dbReference type="EMBL" id="KY523104">
    <property type="protein sequence ID" value="QKU35209.1"/>
    <property type="molecule type" value="Genomic_DNA"/>
</dbReference>
<sequence length="301" mass="35492">MTSKINLHSIFCHLAEDENFLSTIIETDTKDIEQKKNKQKGFNLMASMITEYVPLVPYELENYTMFPFKVKSFLTPDYVRMGVKNTTERNMSVVNISFLNSLNMLMRPDLYKMTFDDHIKNLNLLESYLCHTIQRNYQIDKVKNTKKVQAANKLLIKNLVEGKISHELIQYIVNIFEINLLVFDLTKMEILLYWTKGNKYPYFNPFKNIYCMAYVQGNYEPIMTNNNFITDDQKKKIYLQILTNVEDIKCIPDINLAVHTLFYISSWDIDTESFNKIVDTYFKKPCIDTKNAFDALENLEK</sequence>
<reference evidence="1" key="1">
    <citation type="submission" date="2017-01" db="EMBL/GenBank/DDBJ databases">
        <authorList>
            <person name="Assis F.L."/>
            <person name="Abrahao J.S."/>
            <person name="Silva L."/>
            <person name="Khalil J.B."/>
            <person name="Rodrigues R."/>
            <person name="Silva L.S."/>
            <person name="Arantes T."/>
            <person name="Boratto P."/>
            <person name="Andrade M."/>
            <person name="Kroon E.G."/>
            <person name="Ribeiro B."/>
            <person name="Bergier I."/>
            <person name="Seligmann H."/>
            <person name="Ghigo E."/>
            <person name="Colson P."/>
            <person name="Levasseur A."/>
            <person name="Raoult D."/>
            <person name="Scola B.L."/>
        </authorList>
    </citation>
    <scope>NUCLEOTIDE SEQUENCE</scope>
    <source>
        <strain evidence="1">Soda lake</strain>
    </source>
</reference>
<accession>A0A6N1NKH8</accession>
<reference evidence="1" key="2">
    <citation type="journal article" date="2018" name="Nat. Commun.">
        <title>Tailed giant Tupanvirus possesses the most complete translational apparatus of the known virosphere.</title>
        <authorList>
            <person name="Abrahao J."/>
            <person name="Silva L."/>
            <person name="Silva L.S."/>
            <person name="Khalil J.Y.B."/>
            <person name="Rodrigues R."/>
            <person name="Arantes T."/>
            <person name="Assis F."/>
            <person name="Boratto P."/>
            <person name="Andrade M."/>
            <person name="Kroon E.G."/>
            <person name="Ribeiro B."/>
            <person name="Bergier I."/>
            <person name="Seligmann H."/>
            <person name="Ghigo E."/>
            <person name="Colson P."/>
            <person name="Levasseur A."/>
            <person name="Kroemer G."/>
            <person name="Raoult D."/>
            <person name="La Scola B."/>
        </authorList>
    </citation>
    <scope>NUCLEOTIDE SEQUENCE [LARGE SCALE GENOMIC DNA]</scope>
    <source>
        <strain evidence="1">Soda lake</strain>
    </source>
</reference>
<evidence type="ECO:0000313" key="1">
    <source>
        <dbReference type="EMBL" id="QKU35209.1"/>
    </source>
</evidence>
<dbReference type="RefSeq" id="YP_010781866.1">
    <property type="nucleotide sequence ID" value="NC_075039.1"/>
</dbReference>
<dbReference type="GeneID" id="80518630"/>
<proteinExistence type="predicted"/>
<organism evidence="1">
    <name type="scientific">Tupanvirus soda lake</name>
    <dbReference type="NCBI Taxonomy" id="2126985"/>
    <lineage>
        <taxon>Viruses</taxon>
        <taxon>Varidnaviria</taxon>
        <taxon>Bamfordvirae</taxon>
        <taxon>Nucleocytoviricota</taxon>
        <taxon>Megaviricetes</taxon>
        <taxon>Imitervirales</taxon>
        <taxon>Mimiviridae</taxon>
        <taxon>Megamimivirinae</taxon>
        <taxon>Tupanvirus</taxon>
        <taxon>Tupanvirus salinum</taxon>
    </lineage>
</organism>
<dbReference type="KEGG" id="vg:80518630"/>
<protein>
    <submittedName>
        <fullName evidence="1">Uncharacterized protein</fullName>
    </submittedName>
</protein>
<name>A0A6N1NKH8_9VIRU</name>